<evidence type="ECO:0008006" key="4">
    <source>
        <dbReference type="Google" id="ProtNLM"/>
    </source>
</evidence>
<protein>
    <recommendedName>
        <fullName evidence="4">VanZ like family protein</fullName>
    </recommendedName>
</protein>
<keyword evidence="1" id="KW-1133">Transmembrane helix</keyword>
<dbReference type="RefSeq" id="WP_197677019.1">
    <property type="nucleotide sequence ID" value="NZ_LT629749.1"/>
</dbReference>
<accession>A0A1H1VV78</accession>
<dbReference type="Proteomes" id="UP000199092">
    <property type="component" value="Chromosome I"/>
</dbReference>
<feature type="transmembrane region" description="Helical" evidence="1">
    <location>
        <begin position="114"/>
        <end position="131"/>
    </location>
</feature>
<keyword evidence="1" id="KW-0472">Membrane</keyword>
<dbReference type="PANTHER" id="PTHR28008:SF1">
    <property type="entry name" value="DOMAIN PROTEIN, PUTATIVE (AFU_ORTHOLOGUE AFUA_3G10980)-RELATED"/>
    <property type="match status" value="1"/>
</dbReference>
<evidence type="ECO:0000313" key="2">
    <source>
        <dbReference type="EMBL" id="SDS88605.1"/>
    </source>
</evidence>
<feature type="transmembrane region" description="Helical" evidence="1">
    <location>
        <begin position="12"/>
        <end position="31"/>
    </location>
</feature>
<dbReference type="AlphaFoldDB" id="A0A1H1VV78"/>
<feature type="transmembrane region" description="Helical" evidence="1">
    <location>
        <begin position="51"/>
        <end position="68"/>
    </location>
</feature>
<proteinExistence type="predicted"/>
<feature type="transmembrane region" description="Helical" evidence="1">
    <location>
        <begin position="80"/>
        <end position="102"/>
    </location>
</feature>
<gene>
    <name evidence="2" type="ORF">SAMN04488543_2582</name>
</gene>
<sequence length="155" mass="15911">MTDRATGDRSRWPGVAVLAGLAVAAQLWGLYRVSGPPSPGWFPHADKLEHGLGFALPVGLLLLALGLRRLARGRRPSRRTLLVVVGVFAAHAVVSEVVQHTFYTGRTGDPLDALADGVGIAAGALVAVGLLRRAAPRSTAAAGTADPAPSRAGVA</sequence>
<keyword evidence="3" id="KW-1185">Reference proteome</keyword>
<dbReference type="STRING" id="546871.SAMN04488543_2582"/>
<dbReference type="EMBL" id="LT629749">
    <property type="protein sequence ID" value="SDS88605.1"/>
    <property type="molecule type" value="Genomic_DNA"/>
</dbReference>
<dbReference type="PANTHER" id="PTHR28008">
    <property type="entry name" value="DOMAIN PROTEIN, PUTATIVE (AFU_ORTHOLOGUE AFUA_3G10980)-RELATED"/>
    <property type="match status" value="1"/>
</dbReference>
<name>A0A1H1VV78_9ACTN</name>
<evidence type="ECO:0000256" key="1">
    <source>
        <dbReference type="SAM" id="Phobius"/>
    </source>
</evidence>
<organism evidence="2 3">
    <name type="scientific">Friedmanniella luteola</name>
    <dbReference type="NCBI Taxonomy" id="546871"/>
    <lineage>
        <taxon>Bacteria</taxon>
        <taxon>Bacillati</taxon>
        <taxon>Actinomycetota</taxon>
        <taxon>Actinomycetes</taxon>
        <taxon>Propionibacteriales</taxon>
        <taxon>Nocardioidaceae</taxon>
        <taxon>Friedmanniella</taxon>
    </lineage>
</organism>
<evidence type="ECO:0000313" key="3">
    <source>
        <dbReference type="Proteomes" id="UP000199092"/>
    </source>
</evidence>
<reference evidence="2 3" key="1">
    <citation type="submission" date="2016-10" db="EMBL/GenBank/DDBJ databases">
        <authorList>
            <person name="de Groot N.N."/>
        </authorList>
    </citation>
    <scope>NUCLEOTIDE SEQUENCE [LARGE SCALE GENOMIC DNA]</scope>
    <source>
        <strain evidence="2 3">DSM 21741</strain>
    </source>
</reference>
<keyword evidence="1" id="KW-0812">Transmembrane</keyword>